<dbReference type="Pfam" id="PF00534">
    <property type="entry name" value="Glycos_transf_1"/>
    <property type="match status" value="1"/>
</dbReference>
<dbReference type="AlphaFoldDB" id="A0A7J5BF77"/>
<gene>
    <name evidence="3" type="ORF">F8O05_00230</name>
</gene>
<evidence type="ECO:0000313" key="4">
    <source>
        <dbReference type="Proteomes" id="UP000433493"/>
    </source>
</evidence>
<comment type="caution">
    <text evidence="3">The sequence shown here is derived from an EMBL/GenBank/DDBJ whole genome shotgun (WGS) entry which is preliminary data.</text>
</comment>
<evidence type="ECO:0000313" key="3">
    <source>
        <dbReference type="EMBL" id="KAB1644748.1"/>
    </source>
</evidence>
<accession>A0A7J5BF77</accession>
<name>A0A7J5BF77_9MICO</name>
<dbReference type="Gene3D" id="3.40.50.2000">
    <property type="entry name" value="Glycogen Phosphorylase B"/>
    <property type="match status" value="2"/>
</dbReference>
<dbReference type="RefSeq" id="WP_158050742.1">
    <property type="nucleotide sequence ID" value="NZ_WBKB01000001.1"/>
</dbReference>
<evidence type="ECO:0000256" key="1">
    <source>
        <dbReference type="ARBA" id="ARBA00022679"/>
    </source>
</evidence>
<protein>
    <submittedName>
        <fullName evidence="3">Glycosyltransferase family 4 protein</fullName>
    </submittedName>
</protein>
<keyword evidence="4" id="KW-1185">Reference proteome</keyword>
<dbReference type="CDD" id="cd03809">
    <property type="entry name" value="GT4_MtfB-like"/>
    <property type="match status" value="1"/>
</dbReference>
<dbReference type="Proteomes" id="UP000433493">
    <property type="component" value="Unassembled WGS sequence"/>
</dbReference>
<reference evidence="3 4" key="1">
    <citation type="submission" date="2019-09" db="EMBL/GenBank/DDBJ databases">
        <title>Phylogeny of genus Pseudoclavibacter and closely related genus.</title>
        <authorList>
            <person name="Li Y."/>
        </authorList>
    </citation>
    <scope>NUCLEOTIDE SEQUENCE [LARGE SCALE GENOMIC DNA]</scope>
    <source>
        <strain evidence="3 4">KCTC 13959</strain>
    </source>
</reference>
<dbReference type="InterPro" id="IPR001296">
    <property type="entry name" value="Glyco_trans_1"/>
</dbReference>
<dbReference type="GO" id="GO:0016757">
    <property type="term" value="F:glycosyltransferase activity"/>
    <property type="evidence" value="ECO:0007669"/>
    <property type="project" value="InterPro"/>
</dbReference>
<sequence>MVTLKFFIDELLTETPGAGDRYAENLAREVIRRAPANCEVIGVVSQVSPEQESALFNRLHGITDIETAKLTRKALAKSWQHGLFTGVFGEGLYHAPSLFAPLREADSGGAQQTVVTVSDTRAWTHPEGLSPANIRWQKAQLKRAWQYADAVVTPTHALAEQVGELYDFRDRLRVIPGAAPLGLRVPDSDAMRQEIEMRLNLPSDYILSLGSLEPHRGIDRLIRALALPQLTDAVLVHAGSDIFGETSIDQLCADAGVARHRVRALGYLTDAELAVAFHRATVFCLPASYEGIGLSVMEAFRSGTPVVHTDLPALEEISQGASLQVSLNNPDTFEQRLAIALSNVMHDVELQQTLTTAGYDRAPVYSWGYSGELVWRLHADL</sequence>
<dbReference type="OrthoDB" id="9801609at2"/>
<dbReference type="EMBL" id="WBKB01000001">
    <property type="protein sequence ID" value="KAB1644748.1"/>
    <property type="molecule type" value="Genomic_DNA"/>
</dbReference>
<dbReference type="GO" id="GO:0009103">
    <property type="term" value="P:lipopolysaccharide biosynthetic process"/>
    <property type="evidence" value="ECO:0007669"/>
    <property type="project" value="TreeGrafter"/>
</dbReference>
<dbReference type="SUPFAM" id="SSF53756">
    <property type="entry name" value="UDP-Glycosyltransferase/glycogen phosphorylase"/>
    <property type="match status" value="1"/>
</dbReference>
<feature type="domain" description="Glycosyl transferase family 1" evidence="2">
    <location>
        <begin position="201"/>
        <end position="358"/>
    </location>
</feature>
<dbReference type="PANTHER" id="PTHR46401:SF2">
    <property type="entry name" value="GLYCOSYLTRANSFERASE WBBK-RELATED"/>
    <property type="match status" value="1"/>
</dbReference>
<dbReference type="PANTHER" id="PTHR46401">
    <property type="entry name" value="GLYCOSYLTRANSFERASE WBBK-RELATED"/>
    <property type="match status" value="1"/>
</dbReference>
<proteinExistence type="predicted"/>
<organism evidence="3 4">
    <name type="scientific">Gulosibacter chungangensis</name>
    <dbReference type="NCBI Taxonomy" id="979746"/>
    <lineage>
        <taxon>Bacteria</taxon>
        <taxon>Bacillati</taxon>
        <taxon>Actinomycetota</taxon>
        <taxon>Actinomycetes</taxon>
        <taxon>Micrococcales</taxon>
        <taxon>Microbacteriaceae</taxon>
        <taxon>Gulosibacter</taxon>
    </lineage>
</organism>
<evidence type="ECO:0000259" key="2">
    <source>
        <dbReference type="Pfam" id="PF00534"/>
    </source>
</evidence>
<keyword evidence="1 3" id="KW-0808">Transferase</keyword>